<keyword evidence="2" id="KW-0378">Hydrolase</keyword>
<dbReference type="Pfam" id="PF01451">
    <property type="entry name" value="LMWPc"/>
    <property type="match status" value="1"/>
</dbReference>
<gene>
    <name evidence="5" type="ORF">MNBD_CHLOROFLEXI01-3033</name>
</gene>
<evidence type="ECO:0000313" key="5">
    <source>
        <dbReference type="EMBL" id="VAW43562.1"/>
    </source>
</evidence>
<dbReference type="SUPFAM" id="SSF52788">
    <property type="entry name" value="Phosphotyrosine protein phosphatases I"/>
    <property type="match status" value="1"/>
</dbReference>
<dbReference type="InterPro" id="IPR036196">
    <property type="entry name" value="Ptyr_pPase_sf"/>
</dbReference>
<dbReference type="InterPro" id="IPR023485">
    <property type="entry name" value="Ptyr_pPase"/>
</dbReference>
<organism evidence="5">
    <name type="scientific">hydrothermal vent metagenome</name>
    <dbReference type="NCBI Taxonomy" id="652676"/>
    <lineage>
        <taxon>unclassified sequences</taxon>
        <taxon>metagenomes</taxon>
        <taxon>ecological metagenomes</taxon>
    </lineage>
</organism>
<dbReference type="AlphaFoldDB" id="A0A3B0VWS6"/>
<keyword evidence="3" id="KW-0904">Protein phosphatase</keyword>
<dbReference type="PRINTS" id="PR00719">
    <property type="entry name" value="LMWPTPASE"/>
</dbReference>
<evidence type="ECO:0000259" key="4">
    <source>
        <dbReference type="SMART" id="SM00226"/>
    </source>
</evidence>
<sequence>MTVEKISQLFLAFEKANLCNLRNLRNLRIILQTMSSPHILVVCTANICRSPVGEALLKARFQAENLADWTVSSAGTQAMTGFAASLFSRQLMAEQGLDIASHKSQPVTKSLLQQANLVVCMEMRHVKSLKSTFPAHKNRLFTLKQMVGKRGSVRDPYGGTRRDYERMVATVDRLIEQGFLRIKQLAEDNFQGSYLR</sequence>
<dbReference type="InterPro" id="IPR050438">
    <property type="entry name" value="LMW_PTPase"/>
</dbReference>
<dbReference type="InterPro" id="IPR017867">
    <property type="entry name" value="Tyr_phospatase_low_mol_wt"/>
</dbReference>
<dbReference type="GO" id="GO:0004725">
    <property type="term" value="F:protein tyrosine phosphatase activity"/>
    <property type="evidence" value="ECO:0007669"/>
    <property type="project" value="InterPro"/>
</dbReference>
<name>A0A3B0VWS6_9ZZZZ</name>
<dbReference type="EMBL" id="UOEU01001110">
    <property type="protein sequence ID" value="VAW43562.1"/>
    <property type="molecule type" value="Genomic_DNA"/>
</dbReference>
<accession>A0A3B0VWS6</accession>
<evidence type="ECO:0000256" key="1">
    <source>
        <dbReference type="ARBA" id="ARBA00011063"/>
    </source>
</evidence>
<evidence type="ECO:0000256" key="3">
    <source>
        <dbReference type="ARBA" id="ARBA00022912"/>
    </source>
</evidence>
<dbReference type="SMART" id="SM00226">
    <property type="entry name" value="LMWPc"/>
    <property type="match status" value="1"/>
</dbReference>
<dbReference type="Gene3D" id="3.40.50.2300">
    <property type="match status" value="1"/>
</dbReference>
<comment type="similarity">
    <text evidence="1">Belongs to the low molecular weight phosphotyrosine protein phosphatase family.</text>
</comment>
<dbReference type="PANTHER" id="PTHR11717:SF31">
    <property type="entry name" value="LOW MOLECULAR WEIGHT PROTEIN-TYROSINE-PHOSPHATASE ETP-RELATED"/>
    <property type="match status" value="1"/>
</dbReference>
<protein>
    <recommendedName>
        <fullName evidence="4">Phosphotyrosine protein phosphatase I domain-containing protein</fullName>
    </recommendedName>
</protein>
<reference evidence="5" key="1">
    <citation type="submission" date="2018-06" db="EMBL/GenBank/DDBJ databases">
        <authorList>
            <person name="Zhirakovskaya E."/>
        </authorList>
    </citation>
    <scope>NUCLEOTIDE SEQUENCE</scope>
</reference>
<evidence type="ECO:0000256" key="2">
    <source>
        <dbReference type="ARBA" id="ARBA00022801"/>
    </source>
</evidence>
<feature type="domain" description="Phosphotyrosine protein phosphatase I" evidence="4">
    <location>
        <begin position="37"/>
        <end position="181"/>
    </location>
</feature>
<proteinExistence type="inferred from homology"/>
<dbReference type="PANTHER" id="PTHR11717">
    <property type="entry name" value="LOW MOLECULAR WEIGHT PROTEIN TYROSINE PHOSPHATASE"/>
    <property type="match status" value="1"/>
</dbReference>